<feature type="transmembrane region" description="Helical" evidence="13">
    <location>
        <begin position="227"/>
        <end position="247"/>
    </location>
</feature>
<evidence type="ECO:0000256" key="12">
    <source>
        <dbReference type="ARBA" id="ARBA00045588"/>
    </source>
</evidence>
<organism evidence="15 16">
    <name type="scientific">Stylosanthes scabra</name>
    <dbReference type="NCBI Taxonomy" id="79078"/>
    <lineage>
        <taxon>Eukaryota</taxon>
        <taxon>Viridiplantae</taxon>
        <taxon>Streptophyta</taxon>
        <taxon>Embryophyta</taxon>
        <taxon>Tracheophyta</taxon>
        <taxon>Spermatophyta</taxon>
        <taxon>Magnoliopsida</taxon>
        <taxon>eudicotyledons</taxon>
        <taxon>Gunneridae</taxon>
        <taxon>Pentapetalae</taxon>
        <taxon>rosids</taxon>
        <taxon>fabids</taxon>
        <taxon>Fabales</taxon>
        <taxon>Fabaceae</taxon>
        <taxon>Papilionoideae</taxon>
        <taxon>50 kb inversion clade</taxon>
        <taxon>dalbergioids sensu lato</taxon>
        <taxon>Dalbergieae</taxon>
        <taxon>Pterocarpus clade</taxon>
        <taxon>Stylosanthes</taxon>
    </lineage>
</organism>
<gene>
    <name evidence="15" type="primary">AAP3_4</name>
    <name evidence="15" type="ORF">PIB30_065847</name>
</gene>
<dbReference type="Pfam" id="PF01490">
    <property type="entry name" value="Aa_trans"/>
    <property type="match status" value="1"/>
</dbReference>
<dbReference type="InterPro" id="IPR013057">
    <property type="entry name" value="AA_transpt_TM"/>
</dbReference>
<evidence type="ECO:0000256" key="7">
    <source>
        <dbReference type="ARBA" id="ARBA00022847"/>
    </source>
</evidence>
<accession>A0ABU6UKW7</accession>
<evidence type="ECO:0000256" key="13">
    <source>
        <dbReference type="SAM" id="Phobius"/>
    </source>
</evidence>
<reference evidence="15 16" key="1">
    <citation type="journal article" date="2023" name="Plants (Basel)">
        <title>Bridging the Gap: Combining Genomics and Transcriptomics Approaches to Understand Stylosanthes scabra, an Orphan Legume from the Brazilian Caatinga.</title>
        <authorList>
            <person name="Ferreira-Neto J.R.C."/>
            <person name="da Silva M.D."/>
            <person name="Binneck E."/>
            <person name="de Melo N.F."/>
            <person name="da Silva R.H."/>
            <person name="de Melo A.L.T.M."/>
            <person name="Pandolfi V."/>
            <person name="Bustamante F.O."/>
            <person name="Brasileiro-Vidal A.C."/>
            <person name="Benko-Iseppon A.M."/>
        </authorList>
    </citation>
    <scope>NUCLEOTIDE SEQUENCE [LARGE SCALE GENOMIC DNA]</scope>
    <source>
        <tissue evidence="15">Leaves</tissue>
    </source>
</reference>
<feature type="domain" description="Amino acid transporter transmembrane" evidence="14">
    <location>
        <begin position="1"/>
        <end position="310"/>
    </location>
</feature>
<keyword evidence="10 13" id="KW-0472">Membrane</keyword>
<keyword evidence="16" id="KW-1185">Reference proteome</keyword>
<evidence type="ECO:0000256" key="10">
    <source>
        <dbReference type="ARBA" id="ARBA00023136"/>
    </source>
</evidence>
<evidence type="ECO:0000256" key="4">
    <source>
        <dbReference type="ARBA" id="ARBA00022448"/>
    </source>
</evidence>
<evidence type="ECO:0000256" key="3">
    <source>
        <dbReference type="ARBA" id="ARBA00005590"/>
    </source>
</evidence>
<feature type="transmembrane region" description="Helical" evidence="13">
    <location>
        <begin position="253"/>
        <end position="272"/>
    </location>
</feature>
<comment type="caution">
    <text evidence="15">The sequence shown here is derived from an EMBL/GenBank/DDBJ whole genome shotgun (WGS) entry which is preliminary data.</text>
</comment>
<comment type="function">
    <text evidence="12">Carrier protein involved in proton-driven auxin influx. Mediates the formation of auxin gradient from developing leaves (site of auxin biosynthesis) to tips by contributing to the loading of auxin in vascular tissues and facilitating acropetal (base to tip) auxin transport within inner tissues of the root apex, and basipetal (tip to base) auxin transport within outer tissues of the root apex. May be involved in lateral roots and nodules formation.</text>
</comment>
<keyword evidence="9 13" id="KW-1133">Transmembrane helix</keyword>
<evidence type="ECO:0000256" key="2">
    <source>
        <dbReference type="ARBA" id="ARBA00004236"/>
    </source>
</evidence>
<feature type="transmembrane region" description="Helical" evidence="13">
    <location>
        <begin position="26"/>
        <end position="49"/>
    </location>
</feature>
<sequence length="323" mass="35823">MSSNGYMITFGIAEVIFSQIPDFDQIWWLSILAAIMSFTYSSVGLGLGIGKVAENRSFKGSLTGISIGTVTQVGTVTGTQKIWRSMQALGAMAFAYSFSIILIEIQDTIKSPPAEHKTMRKATTLSVAVTTVFYLLCGCMGYAAFGDNAPGNLLTGFGFYNPYWLLDIANFAIVVHLVGAYQVFCQPLFAFVEKWCARKWPKNGFVTSEYKIGVPFFGVYQLNLFRLVWRTVFVLSTTIIAMLLPFFNDVVGILGAFGFWPLTVYFPIDMYISQKNIPRWSNRWLGLQLLSFTCLVVSVVAAVGSMAGVVLDLKTYKPFKTSH</sequence>
<evidence type="ECO:0000256" key="6">
    <source>
        <dbReference type="ARBA" id="ARBA00022692"/>
    </source>
</evidence>
<keyword evidence="7" id="KW-0769">Symport</keyword>
<name>A0ABU6UKW7_9FABA</name>
<keyword evidence="4" id="KW-0813">Transport</keyword>
<comment type="subcellular location">
    <subcellularLocation>
        <location evidence="2">Cell membrane</location>
    </subcellularLocation>
    <subcellularLocation>
        <location evidence="1">Endomembrane system</location>
        <topology evidence="1">Multi-pass membrane protein</topology>
    </subcellularLocation>
</comment>
<evidence type="ECO:0000313" key="16">
    <source>
        <dbReference type="Proteomes" id="UP001341840"/>
    </source>
</evidence>
<evidence type="ECO:0000259" key="14">
    <source>
        <dbReference type="Pfam" id="PF01490"/>
    </source>
</evidence>
<evidence type="ECO:0000256" key="5">
    <source>
        <dbReference type="ARBA" id="ARBA00022475"/>
    </source>
</evidence>
<dbReference type="PANTHER" id="PTHR48017">
    <property type="entry name" value="OS05G0424000 PROTEIN-RELATED"/>
    <property type="match status" value="1"/>
</dbReference>
<evidence type="ECO:0000256" key="1">
    <source>
        <dbReference type="ARBA" id="ARBA00004127"/>
    </source>
</evidence>
<keyword evidence="8" id="KW-0029">Amino-acid transport</keyword>
<dbReference type="EMBL" id="JASCZI010121491">
    <property type="protein sequence ID" value="MED6161955.1"/>
    <property type="molecule type" value="Genomic_DNA"/>
</dbReference>
<evidence type="ECO:0000313" key="15">
    <source>
        <dbReference type="EMBL" id="MED6161955.1"/>
    </source>
</evidence>
<feature type="transmembrane region" description="Helical" evidence="13">
    <location>
        <begin position="124"/>
        <end position="145"/>
    </location>
</feature>
<feature type="transmembrane region" description="Helical" evidence="13">
    <location>
        <begin position="284"/>
        <end position="311"/>
    </location>
</feature>
<protein>
    <submittedName>
        <fullName evidence="15">Amino acid permease 3</fullName>
    </submittedName>
</protein>
<dbReference type="Proteomes" id="UP001341840">
    <property type="component" value="Unassembled WGS sequence"/>
</dbReference>
<keyword evidence="5" id="KW-1003">Cell membrane</keyword>
<proteinExistence type="inferred from homology"/>
<evidence type="ECO:0000256" key="11">
    <source>
        <dbReference type="ARBA" id="ARBA00023294"/>
    </source>
</evidence>
<evidence type="ECO:0000256" key="9">
    <source>
        <dbReference type="ARBA" id="ARBA00022989"/>
    </source>
</evidence>
<evidence type="ECO:0000256" key="8">
    <source>
        <dbReference type="ARBA" id="ARBA00022970"/>
    </source>
</evidence>
<keyword evidence="11" id="KW-0927">Auxin signaling pathway</keyword>
<keyword evidence="6 13" id="KW-0812">Transmembrane</keyword>
<feature type="transmembrane region" description="Helical" evidence="13">
    <location>
        <begin position="165"/>
        <end position="192"/>
    </location>
</feature>
<comment type="similarity">
    <text evidence="3">Belongs to the amino acid/polyamine transporter 2 family. Amino acid/auxin permease (AAAP) (TC 2.A.18.1) subfamily.</text>
</comment>